<keyword evidence="2 4" id="KW-0862">Zinc</keyword>
<evidence type="ECO:0000313" key="6">
    <source>
        <dbReference type="EMBL" id="SFD11263.1"/>
    </source>
</evidence>
<dbReference type="PANTHER" id="PTHR43401:SF2">
    <property type="entry name" value="L-THREONINE 3-DEHYDROGENASE"/>
    <property type="match status" value="1"/>
</dbReference>
<dbReference type="InterPro" id="IPR036291">
    <property type="entry name" value="NAD(P)-bd_dom_sf"/>
</dbReference>
<evidence type="ECO:0000256" key="4">
    <source>
        <dbReference type="RuleBase" id="RU361277"/>
    </source>
</evidence>
<sequence length="344" mass="36470">MSQMQAVFLPGNKQVEIRSIPVPEVGPDDVLVEMHASCICRSDLSLYYGNAVVGGGNATGGFVCGHEPAGTLVAIGAAVTEFAVGDRVAVYLAIGCGVCAHCRRGDMHLCAKWKCLGFTIDGGNAEFLKVPARNLLKVPDHMSAVAAAISTDAFGTLFSACRKVGVNGLSRIGIWGLGPMGSSGVLAAKALGGQVVALDPIAERREFAKKLGADLVIDPTDPQAAEAIREFSGGEGLTGAIDCSGNTAAHNMALDALAPLGRMAFVGENAQTTIRPSDQLIRKQLTVFGSWYFGINEYQDILTTIATHKIDLERLATHTFRLDEAETAFRLFDQRETEKAVFVR</sequence>
<evidence type="ECO:0000313" key="7">
    <source>
        <dbReference type="Proteomes" id="UP000182258"/>
    </source>
</evidence>
<protein>
    <submittedName>
        <fullName evidence="6">Alcohol dehydrogenase, propanol-preferring</fullName>
    </submittedName>
</protein>
<dbReference type="Pfam" id="PF08240">
    <property type="entry name" value="ADH_N"/>
    <property type="match status" value="1"/>
</dbReference>
<dbReference type="STRING" id="728005.SAMN04488059_12174"/>
<dbReference type="InterPro" id="IPR050129">
    <property type="entry name" value="Zn_alcohol_dh"/>
</dbReference>
<dbReference type="InterPro" id="IPR013154">
    <property type="entry name" value="ADH-like_N"/>
</dbReference>
<dbReference type="Gene3D" id="3.90.180.10">
    <property type="entry name" value="Medium-chain alcohol dehydrogenases, catalytic domain"/>
    <property type="match status" value="1"/>
</dbReference>
<dbReference type="InterPro" id="IPR013149">
    <property type="entry name" value="ADH-like_C"/>
</dbReference>
<evidence type="ECO:0000259" key="5">
    <source>
        <dbReference type="SMART" id="SM00829"/>
    </source>
</evidence>
<comment type="similarity">
    <text evidence="4">Belongs to the zinc-containing alcohol dehydrogenase family.</text>
</comment>
<dbReference type="Gene3D" id="3.40.50.720">
    <property type="entry name" value="NAD(P)-binding Rossmann-like Domain"/>
    <property type="match status" value="1"/>
</dbReference>
<evidence type="ECO:0000256" key="3">
    <source>
        <dbReference type="ARBA" id="ARBA00023002"/>
    </source>
</evidence>
<dbReference type="InterPro" id="IPR020843">
    <property type="entry name" value="ER"/>
</dbReference>
<dbReference type="PROSITE" id="PS00059">
    <property type="entry name" value="ADH_ZINC"/>
    <property type="match status" value="1"/>
</dbReference>
<dbReference type="GO" id="GO:0016616">
    <property type="term" value="F:oxidoreductase activity, acting on the CH-OH group of donors, NAD or NADP as acceptor"/>
    <property type="evidence" value="ECO:0007669"/>
    <property type="project" value="UniProtKB-ARBA"/>
</dbReference>
<feature type="domain" description="Enoyl reductase (ER)" evidence="5">
    <location>
        <begin position="11"/>
        <end position="342"/>
    </location>
</feature>
<dbReference type="SUPFAM" id="SSF50129">
    <property type="entry name" value="GroES-like"/>
    <property type="match status" value="1"/>
</dbReference>
<dbReference type="Pfam" id="PF00107">
    <property type="entry name" value="ADH_zinc_N"/>
    <property type="match status" value="1"/>
</dbReference>
<dbReference type="InterPro" id="IPR002328">
    <property type="entry name" value="ADH_Zn_CS"/>
</dbReference>
<proteinExistence type="inferred from homology"/>
<evidence type="ECO:0000256" key="2">
    <source>
        <dbReference type="ARBA" id="ARBA00022833"/>
    </source>
</evidence>
<keyword evidence="1 4" id="KW-0479">Metal-binding</keyword>
<dbReference type="SMART" id="SM00829">
    <property type="entry name" value="PKS_ER"/>
    <property type="match status" value="1"/>
</dbReference>
<organism evidence="6 7">
    <name type="scientific">Devosia psychrophila</name>
    <dbReference type="NCBI Taxonomy" id="728005"/>
    <lineage>
        <taxon>Bacteria</taxon>
        <taxon>Pseudomonadati</taxon>
        <taxon>Pseudomonadota</taxon>
        <taxon>Alphaproteobacteria</taxon>
        <taxon>Hyphomicrobiales</taxon>
        <taxon>Devosiaceae</taxon>
        <taxon>Devosia</taxon>
    </lineage>
</organism>
<comment type="cofactor">
    <cofactor evidence="4">
        <name>Zn(2+)</name>
        <dbReference type="ChEBI" id="CHEBI:29105"/>
    </cofactor>
</comment>
<accession>A0A1I1PWA3</accession>
<dbReference type="Proteomes" id="UP000182258">
    <property type="component" value="Unassembled WGS sequence"/>
</dbReference>
<dbReference type="SUPFAM" id="SSF51735">
    <property type="entry name" value="NAD(P)-binding Rossmann-fold domains"/>
    <property type="match status" value="1"/>
</dbReference>
<dbReference type="AlphaFoldDB" id="A0A1I1PWA3"/>
<reference evidence="6 7" key="1">
    <citation type="submission" date="2016-10" db="EMBL/GenBank/DDBJ databases">
        <authorList>
            <person name="de Groot N.N."/>
        </authorList>
    </citation>
    <scope>NUCLEOTIDE SEQUENCE [LARGE SCALE GENOMIC DNA]</scope>
    <source>
        <strain evidence="6 7">CGMCC 1.10210</strain>
    </source>
</reference>
<evidence type="ECO:0000256" key="1">
    <source>
        <dbReference type="ARBA" id="ARBA00022723"/>
    </source>
</evidence>
<gene>
    <name evidence="6" type="ORF">SAMN04488059_12174</name>
</gene>
<keyword evidence="3" id="KW-0560">Oxidoreductase</keyword>
<dbReference type="EMBL" id="FOMB01000021">
    <property type="protein sequence ID" value="SFD11263.1"/>
    <property type="molecule type" value="Genomic_DNA"/>
</dbReference>
<dbReference type="PANTHER" id="PTHR43401">
    <property type="entry name" value="L-THREONINE 3-DEHYDROGENASE"/>
    <property type="match status" value="1"/>
</dbReference>
<dbReference type="GO" id="GO:0008270">
    <property type="term" value="F:zinc ion binding"/>
    <property type="evidence" value="ECO:0007669"/>
    <property type="project" value="InterPro"/>
</dbReference>
<name>A0A1I1PWA3_9HYPH</name>
<dbReference type="InterPro" id="IPR011032">
    <property type="entry name" value="GroES-like_sf"/>
</dbReference>